<organism evidence="2 3">
    <name type="scientific">Methanococcoides seepicolus</name>
    <dbReference type="NCBI Taxonomy" id="2828780"/>
    <lineage>
        <taxon>Archaea</taxon>
        <taxon>Methanobacteriati</taxon>
        <taxon>Methanobacteriota</taxon>
        <taxon>Stenosarchaea group</taxon>
        <taxon>Methanomicrobia</taxon>
        <taxon>Methanosarcinales</taxon>
        <taxon>Methanosarcinaceae</taxon>
        <taxon>Methanococcoides</taxon>
    </lineage>
</organism>
<dbReference type="InterPro" id="IPR007404">
    <property type="entry name" value="YdjM-like"/>
</dbReference>
<feature type="transmembrane region" description="Helical" evidence="1">
    <location>
        <begin position="87"/>
        <end position="103"/>
    </location>
</feature>
<feature type="transmembrane region" description="Helical" evidence="1">
    <location>
        <begin position="151"/>
        <end position="170"/>
    </location>
</feature>
<evidence type="ECO:0000313" key="2">
    <source>
        <dbReference type="EMBL" id="MCM1985486.1"/>
    </source>
</evidence>
<accession>A0A9E4ZCH8</accession>
<dbReference type="Pfam" id="PF04307">
    <property type="entry name" value="YdjM"/>
    <property type="match status" value="1"/>
</dbReference>
<keyword evidence="1" id="KW-0472">Membrane</keyword>
<keyword evidence="1" id="KW-0812">Transmembrane</keyword>
<keyword evidence="1" id="KW-1133">Transmembrane helix</keyword>
<dbReference type="GO" id="GO:0016787">
    <property type="term" value="F:hydrolase activity"/>
    <property type="evidence" value="ECO:0007669"/>
    <property type="project" value="UniProtKB-KW"/>
</dbReference>
<reference evidence="2" key="1">
    <citation type="journal article" date="2021" name="mSystems">
        <title>Bacteria and Archaea Synergistically Convert Glycine Betaine to Biogenic Methane in the Formosa Cold Seep of the South China Sea.</title>
        <authorList>
            <person name="Li L."/>
            <person name="Zhang W."/>
            <person name="Zhang S."/>
            <person name="Song L."/>
            <person name="Sun Q."/>
            <person name="Zhang H."/>
            <person name="Xiang H."/>
            <person name="Dong X."/>
        </authorList>
    </citation>
    <scope>NUCLEOTIDE SEQUENCE</scope>
    <source>
        <strain evidence="2">LLY</strain>
    </source>
</reference>
<dbReference type="Proteomes" id="UP001056766">
    <property type="component" value="Unassembled WGS sequence"/>
</dbReference>
<feature type="transmembrane region" description="Helical" evidence="1">
    <location>
        <begin position="61"/>
        <end position="80"/>
    </location>
</feature>
<dbReference type="RefSeq" id="WP_250866860.1">
    <property type="nucleotide sequence ID" value="NZ_JAGSOI010000001.1"/>
</dbReference>
<proteinExistence type="predicted"/>
<sequence length="182" mass="20807">MFIIGRLGITLAIFLIISLLIPSIRKRIDYRFVAIGALLSDLIDKPIGRLFFEEIFANGRIFAHIFLFVLAIFLLGVFIYRQQRENGSGMIVLSFASLIHLLQDRMWLVPQTFLWPALGWEFPHGSVYGGFSHYLSVVTTNSFAPEVSNTYMFELAGLGVFIVVIYWQLFRIIVPHTTDQDS</sequence>
<keyword evidence="3" id="KW-1185">Reference proteome</keyword>
<dbReference type="EMBL" id="JAGSOI010000001">
    <property type="protein sequence ID" value="MCM1985486.1"/>
    <property type="molecule type" value="Genomic_DNA"/>
</dbReference>
<protein>
    <submittedName>
        <fullName evidence="2">Metal-dependent hydrolase</fullName>
    </submittedName>
</protein>
<reference evidence="2" key="2">
    <citation type="submission" date="2021-04" db="EMBL/GenBank/DDBJ databases">
        <authorList>
            <person name="Dong X."/>
        </authorList>
    </citation>
    <scope>NUCLEOTIDE SEQUENCE</scope>
    <source>
        <strain evidence="2">LLY</strain>
    </source>
</reference>
<evidence type="ECO:0000256" key="1">
    <source>
        <dbReference type="SAM" id="Phobius"/>
    </source>
</evidence>
<dbReference type="AlphaFoldDB" id="A0A9E4ZCH8"/>
<gene>
    <name evidence="2" type="ORF">KDK67_00395</name>
</gene>
<keyword evidence="2" id="KW-0378">Hydrolase</keyword>
<name>A0A9E4ZCH8_9EURY</name>
<feature type="transmembrane region" description="Helical" evidence="1">
    <location>
        <begin position="7"/>
        <end position="24"/>
    </location>
</feature>
<comment type="caution">
    <text evidence="2">The sequence shown here is derived from an EMBL/GenBank/DDBJ whole genome shotgun (WGS) entry which is preliminary data.</text>
</comment>
<evidence type="ECO:0000313" key="3">
    <source>
        <dbReference type="Proteomes" id="UP001056766"/>
    </source>
</evidence>